<dbReference type="Gene3D" id="3.20.20.150">
    <property type="entry name" value="Divalent-metal-dependent TIM barrel enzymes"/>
    <property type="match status" value="1"/>
</dbReference>
<dbReference type="InterPro" id="IPR036237">
    <property type="entry name" value="Xyl_isomerase-like_sf"/>
</dbReference>
<dbReference type="PANTHER" id="PTHR42194:SF1">
    <property type="entry name" value="UPF0276 PROTEIN HI_1600"/>
    <property type="match status" value="1"/>
</dbReference>
<comment type="similarity">
    <text evidence="1">Belongs to the UPF0276 family.</text>
</comment>
<evidence type="ECO:0000256" key="1">
    <source>
        <dbReference type="HAMAP-Rule" id="MF_00697"/>
    </source>
</evidence>
<dbReference type="AlphaFoldDB" id="A0A6L3T728"/>
<evidence type="ECO:0000313" key="4">
    <source>
        <dbReference type="Proteomes" id="UP000474159"/>
    </source>
</evidence>
<evidence type="ECO:0000256" key="2">
    <source>
        <dbReference type="SAM" id="MobiDB-lite"/>
    </source>
</evidence>
<sequence>MPPIPNPARPNGHGRVPARAGAGLKPEHYAEIVETRPDLGFFEIHAENYMGAGGPPLAWLTRIREAYPLSLHGVGLSIGGEGPLDAAHLDRLRELNRRFEPGLFSEHLAWSTHEGKYFNDLLPLPYNADTLARVVMHIDQVQTRLGRTMLLENPASYAEFEASTISEVDFLAEIAARSGCGLLLDVSNVYISGINNGRDPGAYLDAFPMRHVGEIHLSGYAEDEDGGIPLLIDAHVARVSDPVWPYYRRALARCGPVPTLIEWDNDVPAWAVLHADVRRADAVLREAAGLSDHARVA</sequence>
<gene>
    <name evidence="3" type="ORF">F6X53_01880</name>
</gene>
<dbReference type="SUPFAM" id="SSF51658">
    <property type="entry name" value="Xylose isomerase-like"/>
    <property type="match status" value="1"/>
</dbReference>
<dbReference type="Pfam" id="PF05114">
    <property type="entry name" value="MbnB_TglH_ChrH"/>
    <property type="match status" value="1"/>
</dbReference>
<accession>A0A6L3T728</accession>
<dbReference type="HAMAP" id="MF_00697">
    <property type="entry name" value="UPF0276"/>
    <property type="match status" value="1"/>
</dbReference>
<comment type="caution">
    <text evidence="3">The sequence shown here is derived from an EMBL/GenBank/DDBJ whole genome shotgun (WGS) entry which is preliminary data.</text>
</comment>
<dbReference type="EMBL" id="VZZK01000001">
    <property type="protein sequence ID" value="KAB1081935.1"/>
    <property type="molecule type" value="Genomic_DNA"/>
</dbReference>
<dbReference type="OrthoDB" id="9763101at2"/>
<dbReference type="InterPro" id="IPR007801">
    <property type="entry name" value="MbnB/TglH/ChrH"/>
</dbReference>
<reference evidence="3 4" key="1">
    <citation type="submission" date="2019-09" db="EMBL/GenBank/DDBJ databases">
        <title>YIM 48816 draft genome.</title>
        <authorList>
            <person name="Jiang L."/>
        </authorList>
    </citation>
    <scope>NUCLEOTIDE SEQUENCE [LARGE SCALE GENOMIC DNA]</scope>
    <source>
        <strain evidence="3 4">YIM 48816</strain>
    </source>
</reference>
<feature type="region of interest" description="Disordered" evidence="2">
    <location>
        <begin position="1"/>
        <end position="20"/>
    </location>
</feature>
<dbReference type="Proteomes" id="UP000474159">
    <property type="component" value="Unassembled WGS sequence"/>
</dbReference>
<dbReference type="PANTHER" id="PTHR42194">
    <property type="entry name" value="UPF0276 PROTEIN HI_1600"/>
    <property type="match status" value="1"/>
</dbReference>
<organism evidence="3 4">
    <name type="scientific">Methylobacterium soli</name>
    <dbReference type="NCBI Taxonomy" id="553447"/>
    <lineage>
        <taxon>Bacteria</taxon>
        <taxon>Pseudomonadati</taxon>
        <taxon>Pseudomonadota</taxon>
        <taxon>Alphaproteobacteria</taxon>
        <taxon>Hyphomicrobiales</taxon>
        <taxon>Methylobacteriaceae</taxon>
        <taxon>Methylobacterium</taxon>
    </lineage>
</organism>
<dbReference type="RefSeq" id="WP_150996738.1">
    <property type="nucleotide sequence ID" value="NZ_BPQY01000163.1"/>
</dbReference>
<evidence type="ECO:0000313" key="3">
    <source>
        <dbReference type="EMBL" id="KAB1081935.1"/>
    </source>
</evidence>
<name>A0A6L3T728_9HYPH</name>
<protein>
    <recommendedName>
        <fullName evidence="1">UPF0276 protein F6X53_01880</fullName>
    </recommendedName>
</protein>
<dbReference type="NCBIfam" id="NF003818">
    <property type="entry name" value="PRK05409.1"/>
    <property type="match status" value="1"/>
</dbReference>
<proteinExistence type="inferred from homology"/>
<keyword evidence="4" id="KW-1185">Reference proteome</keyword>